<dbReference type="EnsemblPlants" id="Kaladp0439s0002.1.v1.1">
    <property type="protein sequence ID" value="Kaladp0439s0002.1.v1.1.CDS.1"/>
    <property type="gene ID" value="Kaladp0439s0002.v1.1"/>
</dbReference>
<dbReference type="AlphaFoldDB" id="A0A7N0VBR5"/>
<organism evidence="2 3">
    <name type="scientific">Kalanchoe fedtschenkoi</name>
    <name type="common">Lavender scallops</name>
    <name type="synonym">South American air plant</name>
    <dbReference type="NCBI Taxonomy" id="63787"/>
    <lineage>
        <taxon>Eukaryota</taxon>
        <taxon>Viridiplantae</taxon>
        <taxon>Streptophyta</taxon>
        <taxon>Embryophyta</taxon>
        <taxon>Tracheophyta</taxon>
        <taxon>Spermatophyta</taxon>
        <taxon>Magnoliopsida</taxon>
        <taxon>eudicotyledons</taxon>
        <taxon>Gunneridae</taxon>
        <taxon>Pentapetalae</taxon>
        <taxon>Saxifragales</taxon>
        <taxon>Crassulaceae</taxon>
        <taxon>Kalanchoe</taxon>
    </lineage>
</organism>
<keyword evidence="3" id="KW-1185">Reference proteome</keyword>
<feature type="region of interest" description="Disordered" evidence="1">
    <location>
        <begin position="61"/>
        <end position="89"/>
    </location>
</feature>
<evidence type="ECO:0000256" key="1">
    <source>
        <dbReference type="SAM" id="MobiDB-lite"/>
    </source>
</evidence>
<proteinExistence type="predicted"/>
<dbReference type="Gramene" id="Kaladp0439s0002.1.v1.1">
    <property type="protein sequence ID" value="Kaladp0439s0002.1.v1.1.CDS.1"/>
    <property type="gene ID" value="Kaladp0439s0002.v1.1"/>
</dbReference>
<feature type="compositionally biased region" description="Low complexity" evidence="1">
    <location>
        <begin position="74"/>
        <end position="85"/>
    </location>
</feature>
<protein>
    <submittedName>
        <fullName evidence="2">Uncharacterized protein</fullName>
    </submittedName>
</protein>
<reference evidence="2" key="1">
    <citation type="submission" date="2021-01" db="UniProtKB">
        <authorList>
            <consortium name="EnsemblPlants"/>
        </authorList>
    </citation>
    <scope>IDENTIFICATION</scope>
</reference>
<dbReference type="Proteomes" id="UP000594263">
    <property type="component" value="Unplaced"/>
</dbReference>
<sequence length="115" mass="12660">MTRQLPTQPKSPKILRPALKSQLWISSTSSPSATTIPPRHTTLLSTSILKSNTDLHLCHVSTKISSPSPPRSDLPPLSHSSLSSPAFTNQSTNFQQRSVSIYNFDIGILLWLPEL</sequence>
<evidence type="ECO:0000313" key="2">
    <source>
        <dbReference type="EnsemblPlants" id="Kaladp0439s0002.1.v1.1.CDS.1"/>
    </source>
</evidence>
<evidence type="ECO:0000313" key="3">
    <source>
        <dbReference type="Proteomes" id="UP000594263"/>
    </source>
</evidence>
<accession>A0A7N0VBR5</accession>
<name>A0A7N0VBR5_KALFE</name>